<evidence type="ECO:0000313" key="2">
    <source>
        <dbReference type="Proteomes" id="UP000053144"/>
    </source>
</evidence>
<dbReference type="Gramene" id="KOM54880">
    <property type="protein sequence ID" value="KOM54880"/>
    <property type="gene ID" value="LR48_Vigan10g077200"/>
</dbReference>
<dbReference type="EMBL" id="CM003380">
    <property type="protein sequence ID" value="KOM54880.1"/>
    <property type="molecule type" value="Genomic_DNA"/>
</dbReference>
<gene>
    <name evidence="1" type="ORF">LR48_Vigan10g077200</name>
</gene>
<evidence type="ECO:0000313" key="1">
    <source>
        <dbReference type="EMBL" id="KOM54880.1"/>
    </source>
</evidence>
<organism evidence="1 2">
    <name type="scientific">Phaseolus angularis</name>
    <name type="common">Azuki bean</name>
    <name type="synonym">Vigna angularis</name>
    <dbReference type="NCBI Taxonomy" id="3914"/>
    <lineage>
        <taxon>Eukaryota</taxon>
        <taxon>Viridiplantae</taxon>
        <taxon>Streptophyta</taxon>
        <taxon>Embryophyta</taxon>
        <taxon>Tracheophyta</taxon>
        <taxon>Spermatophyta</taxon>
        <taxon>Magnoliopsida</taxon>
        <taxon>eudicotyledons</taxon>
        <taxon>Gunneridae</taxon>
        <taxon>Pentapetalae</taxon>
        <taxon>rosids</taxon>
        <taxon>fabids</taxon>
        <taxon>Fabales</taxon>
        <taxon>Fabaceae</taxon>
        <taxon>Papilionoideae</taxon>
        <taxon>50 kb inversion clade</taxon>
        <taxon>NPAAA clade</taxon>
        <taxon>indigoferoid/millettioid clade</taxon>
        <taxon>Phaseoleae</taxon>
        <taxon>Vigna</taxon>
    </lineage>
</organism>
<name>A0A0L9VII4_PHAAN</name>
<proteinExistence type="predicted"/>
<dbReference type="AlphaFoldDB" id="A0A0L9VII4"/>
<dbReference type="Proteomes" id="UP000053144">
    <property type="component" value="Chromosome 10"/>
</dbReference>
<protein>
    <submittedName>
        <fullName evidence="1">Uncharacterized protein</fullName>
    </submittedName>
</protein>
<reference evidence="2" key="1">
    <citation type="journal article" date="2015" name="Proc. Natl. Acad. Sci. U.S.A.">
        <title>Genome sequencing of adzuki bean (Vigna angularis) provides insight into high starch and low fat accumulation and domestication.</title>
        <authorList>
            <person name="Yang K."/>
            <person name="Tian Z."/>
            <person name="Chen C."/>
            <person name="Luo L."/>
            <person name="Zhao B."/>
            <person name="Wang Z."/>
            <person name="Yu L."/>
            <person name="Li Y."/>
            <person name="Sun Y."/>
            <person name="Li W."/>
            <person name="Chen Y."/>
            <person name="Li Y."/>
            <person name="Zhang Y."/>
            <person name="Ai D."/>
            <person name="Zhao J."/>
            <person name="Shang C."/>
            <person name="Ma Y."/>
            <person name="Wu B."/>
            <person name="Wang M."/>
            <person name="Gao L."/>
            <person name="Sun D."/>
            <person name="Zhang P."/>
            <person name="Guo F."/>
            <person name="Wang W."/>
            <person name="Li Y."/>
            <person name="Wang J."/>
            <person name="Varshney R.K."/>
            <person name="Wang J."/>
            <person name="Ling H.Q."/>
            <person name="Wan P."/>
        </authorList>
    </citation>
    <scope>NUCLEOTIDE SEQUENCE</scope>
    <source>
        <strain evidence="2">cv. Jingnong 6</strain>
    </source>
</reference>
<accession>A0A0L9VII4</accession>
<sequence>MACAFHATLAANSCALSSKRFSLKHPKINKIRFDLFSVRDDSVCFACDTWNTLMASSMVKSTSCDGISWFSSWKHPIVARESETTSQRASSRWK</sequence>